<dbReference type="AlphaFoldDB" id="A0AB72VEL9"/>
<evidence type="ECO:0000313" key="1">
    <source>
        <dbReference type="EMBL" id="BAF56038.1"/>
    </source>
</evidence>
<dbReference type="KEGG" id="cgt:cgR_p0025"/>
<dbReference type="Proteomes" id="UP000006698">
    <property type="component" value="Plasmid pCGR1"/>
</dbReference>
<organism evidence="1">
    <name type="scientific">Corynebacterium glutamicum (strain R)</name>
    <dbReference type="NCBI Taxonomy" id="340322"/>
    <lineage>
        <taxon>Bacteria</taxon>
        <taxon>Bacillati</taxon>
        <taxon>Actinomycetota</taxon>
        <taxon>Actinomycetes</taxon>
        <taxon>Mycobacteriales</taxon>
        <taxon>Corynebacteriaceae</taxon>
        <taxon>Corynebacterium</taxon>
    </lineage>
</organism>
<protein>
    <submittedName>
        <fullName evidence="1">Uncharacterized protein</fullName>
    </submittedName>
</protein>
<reference evidence="1" key="1">
    <citation type="journal article" date="2007" name="Microbiology">
        <title>Comparative analysis of the Corynebacterium glutamicum group and complete genome sequence of strain R.</title>
        <authorList>
            <person name="Yukawa H."/>
            <person name="Omumasaba C.A."/>
            <person name="Nonaka H."/>
            <person name="Kos P."/>
            <person name="Okai N."/>
            <person name="Suzuki N."/>
            <person name="Suda M."/>
            <person name="Tsuge Y."/>
            <person name="Watanabe J."/>
            <person name="Ikeda Y."/>
            <person name="Vertes A.A."/>
            <person name="Inui M."/>
        </authorList>
    </citation>
    <scope>NUCLEOTIDE SEQUENCE</scope>
    <source>
        <strain evidence="1">R</strain>
        <plasmid evidence="1">pCGR1</plasmid>
    </source>
</reference>
<accession>A0AB72VEL9</accession>
<gene>
    <name evidence="1" type="ordered locus">cgR_p0025</name>
</gene>
<dbReference type="RefSeq" id="WP_011898193.1">
    <property type="nucleotide sequence ID" value="NC_009343.1"/>
</dbReference>
<name>A0AB72VEL9_CORGB</name>
<sequence length="42" mass="4699">MFDVIIALFDLVIHGDYTPTLHTLGWAEDHPAVDFILTSTGR</sequence>
<geneLocation type="plasmid" evidence="1">
    <name>pCGR1</name>
</geneLocation>
<proteinExistence type="predicted"/>
<keyword evidence="1" id="KW-0614">Plasmid</keyword>
<dbReference type="EMBL" id="AP009045">
    <property type="protein sequence ID" value="BAF56038.1"/>
    <property type="molecule type" value="Genomic_DNA"/>
</dbReference>